<dbReference type="SUPFAM" id="SSF52540">
    <property type="entry name" value="P-loop containing nucleoside triphosphate hydrolases"/>
    <property type="match status" value="1"/>
</dbReference>
<evidence type="ECO:0000313" key="3">
    <source>
        <dbReference type="EMBL" id="CAE6503966.1"/>
    </source>
</evidence>
<dbReference type="PROSITE" id="PS50011">
    <property type="entry name" value="PROTEIN_KINASE_DOM"/>
    <property type="match status" value="1"/>
</dbReference>
<accession>A0A8H3D1K2</accession>
<dbReference type="InterPro" id="IPR001245">
    <property type="entry name" value="Ser-Thr/Tyr_kinase_cat_dom"/>
</dbReference>
<evidence type="ECO:0000259" key="2">
    <source>
        <dbReference type="PROSITE" id="PS50011"/>
    </source>
</evidence>
<dbReference type="InterPro" id="IPR011990">
    <property type="entry name" value="TPR-like_helical_dom_sf"/>
</dbReference>
<feature type="domain" description="Protein kinase" evidence="2">
    <location>
        <begin position="550"/>
        <end position="812"/>
    </location>
</feature>
<dbReference type="Proteomes" id="UP000663831">
    <property type="component" value="Unassembled WGS sequence"/>
</dbReference>
<dbReference type="InterPro" id="IPR011009">
    <property type="entry name" value="Kinase-like_dom_sf"/>
</dbReference>
<dbReference type="AlphaFoldDB" id="A0A8H3D1K2"/>
<dbReference type="PANTHER" id="PTHR44329:SF214">
    <property type="entry name" value="PROTEIN KINASE DOMAIN-CONTAINING PROTEIN"/>
    <property type="match status" value="1"/>
</dbReference>
<organism evidence="3 4">
    <name type="scientific">Rhizoctonia solani</name>
    <dbReference type="NCBI Taxonomy" id="456999"/>
    <lineage>
        <taxon>Eukaryota</taxon>
        <taxon>Fungi</taxon>
        <taxon>Dikarya</taxon>
        <taxon>Basidiomycota</taxon>
        <taxon>Agaricomycotina</taxon>
        <taxon>Agaricomycetes</taxon>
        <taxon>Cantharellales</taxon>
        <taxon>Ceratobasidiaceae</taxon>
        <taxon>Rhizoctonia</taxon>
    </lineage>
</organism>
<sequence>MFLPPADVSTLPSQCHICPPPCIYFTGGIKPMTHIDGCFLDKRRMQHVYILNGRSGMGKTQVALKYAQTRRRFFSEILFIDGSSIDTVKKSYISFIVSKHRGATMEDSLRWLSTNKTNWLVIFDGANTPELEFRSLLPSCGHGNVIITTQRSTFPSSSEWPRSESRLARMNQEDALDLLAKITGRALPLTSSSPELLHLIEIVQHVPLSLTLAGLYLKKHSTISIDESCGLYREDIRKRLTRQTTQSQLQRTSFQELVRATCTINFLGLNHHASNLLQVLVFLHHRGISEEIFQRAAEGLSTYSSILPPTETETRVRSFLKTLIVPFLDDENNWNSTKFAYQMAELLDSSFLELPQPGGLYSIPPCVHSSIAETQVQDTQFLCRVATHLLALAVDSTREDDEELGFRRQISAHVNSVLIQGENISLDEAARFVLVYVANGRLEEAETLQLEVVEFRKRMLGEGHHLTLDSQEQLDTIYNLQGKVGPDAHSNDEDSLTSLSHSQLSRRPRVVHNRISVSLQRITANTALNDIVKHFTLVARLRDLTHELGPCLVTRTSWGGLGDVYRTVMRDGTEIAVKTLRPGWSKPDNKITKYTAREIAAWSKLDHPNILEFLGLAVFQNQLVMISPWMHCGDVVEYAKRRGANRCSLCLQLSSAVAYMHSMRVVHGDIKGANALVSEDGIVKLTDFGLTIVQDPDVYISITEKGGGTERWMAPELLLEDTAVRSEKADVYALGMTFLEIFTGLPPFSNVRRNCAVVAMITRGEKVKYPEELLLYTRHSDRVWDILQQCWQWKPSDRPTAEQVKEGFYEIM</sequence>
<comment type="caution">
    <text evidence="3">The sequence shown here is derived from an EMBL/GenBank/DDBJ whole genome shotgun (WGS) entry which is preliminary data.</text>
</comment>
<name>A0A8H3D1K2_9AGAM</name>
<dbReference type="Gene3D" id="3.40.50.300">
    <property type="entry name" value="P-loop containing nucleotide triphosphate hydrolases"/>
    <property type="match status" value="1"/>
</dbReference>
<protein>
    <recommendedName>
        <fullName evidence="2">Protein kinase domain-containing protein</fullName>
    </recommendedName>
</protein>
<evidence type="ECO:0000313" key="4">
    <source>
        <dbReference type="Proteomes" id="UP000663831"/>
    </source>
</evidence>
<comment type="similarity">
    <text evidence="1">Belongs to the protein kinase superfamily. TKL Ser/Thr protein kinase family. ROCO subfamily.</text>
</comment>
<evidence type="ECO:0000256" key="1">
    <source>
        <dbReference type="ARBA" id="ARBA00008171"/>
    </source>
</evidence>
<dbReference type="InterPro" id="IPR000719">
    <property type="entry name" value="Prot_kinase_dom"/>
</dbReference>
<dbReference type="Gene3D" id="1.10.510.10">
    <property type="entry name" value="Transferase(Phosphotransferase) domain 1"/>
    <property type="match status" value="1"/>
</dbReference>
<dbReference type="Gene3D" id="1.25.40.10">
    <property type="entry name" value="Tetratricopeptide repeat domain"/>
    <property type="match status" value="1"/>
</dbReference>
<dbReference type="PANTHER" id="PTHR44329">
    <property type="entry name" value="SERINE/THREONINE-PROTEIN KINASE TNNI3K-RELATED"/>
    <property type="match status" value="1"/>
</dbReference>
<reference evidence="3" key="1">
    <citation type="submission" date="2021-01" db="EMBL/GenBank/DDBJ databases">
        <authorList>
            <person name="Kaushik A."/>
        </authorList>
    </citation>
    <scope>NUCLEOTIDE SEQUENCE</scope>
    <source>
        <strain evidence="3">AG3-1AP</strain>
    </source>
</reference>
<dbReference type="Pfam" id="PF07714">
    <property type="entry name" value="PK_Tyr_Ser-Thr"/>
    <property type="match status" value="1"/>
</dbReference>
<dbReference type="GO" id="GO:0004674">
    <property type="term" value="F:protein serine/threonine kinase activity"/>
    <property type="evidence" value="ECO:0007669"/>
    <property type="project" value="TreeGrafter"/>
</dbReference>
<dbReference type="InterPro" id="IPR027417">
    <property type="entry name" value="P-loop_NTPase"/>
</dbReference>
<gene>
    <name evidence="3" type="ORF">RDB_LOCUS122432</name>
</gene>
<dbReference type="InterPro" id="IPR051681">
    <property type="entry name" value="Ser/Thr_Kinases-Pseudokinases"/>
</dbReference>
<dbReference type="SUPFAM" id="SSF56112">
    <property type="entry name" value="Protein kinase-like (PK-like)"/>
    <property type="match status" value="1"/>
</dbReference>
<dbReference type="EMBL" id="CAJMWV010004773">
    <property type="protein sequence ID" value="CAE6503966.1"/>
    <property type="molecule type" value="Genomic_DNA"/>
</dbReference>
<dbReference type="GO" id="GO:0005524">
    <property type="term" value="F:ATP binding"/>
    <property type="evidence" value="ECO:0007669"/>
    <property type="project" value="InterPro"/>
</dbReference>
<proteinExistence type="inferred from homology"/>
<dbReference type="SMART" id="SM00220">
    <property type="entry name" value="S_TKc"/>
    <property type="match status" value="1"/>
</dbReference>